<dbReference type="Proteomes" id="UP001159405">
    <property type="component" value="Unassembled WGS sequence"/>
</dbReference>
<name>A0ABN8PKY2_9CNID</name>
<sequence>MAAGRGLCLGQALLRRAVLQRPQAAQVLLGIRRAHDDHLRFPIPTPESDWKGFTREWPDDGYALGDYPNLPNISYQRRQHKGWWDWQERRNFNEPIHEDEDGLNVWIWQEVECSGIYTPHQALLHMTIAFAIVGFVGYLSYLYDQTDPNPAVPKEYPFNNLYLERGGDPNKDPSEEKHTSNKIISNNVYGC</sequence>
<evidence type="ECO:0000313" key="1">
    <source>
        <dbReference type="EMBL" id="CAH3143321.1"/>
    </source>
</evidence>
<dbReference type="PANTHER" id="PTHR12840">
    <property type="entry name" value="NADH-UBIQUINONE OXIDOREDUCTASE ASHI SUBUNIT"/>
    <property type="match status" value="1"/>
</dbReference>
<dbReference type="PANTHER" id="PTHR12840:SF1">
    <property type="entry name" value="NADH DEHYDROGENASE [UBIQUINONE] 1 BETA SUBCOMPLEX SUBUNIT 8, MITOCHONDRIAL"/>
    <property type="match status" value="1"/>
</dbReference>
<comment type="caution">
    <text evidence="1">The sequence shown here is derived from an EMBL/GenBank/DDBJ whole genome shotgun (WGS) entry which is preliminary data.</text>
</comment>
<keyword evidence="2" id="KW-1185">Reference proteome</keyword>
<protein>
    <recommendedName>
        <fullName evidence="3">NADH dehydrogenase [ubiquinone] 1 beta subcomplex subunit 8, mitochondrial</fullName>
    </recommendedName>
</protein>
<dbReference type="Pfam" id="PF05821">
    <property type="entry name" value="NDUF_B8"/>
    <property type="match status" value="1"/>
</dbReference>
<dbReference type="EMBL" id="CALNXK010000070">
    <property type="protein sequence ID" value="CAH3143321.1"/>
    <property type="molecule type" value="Genomic_DNA"/>
</dbReference>
<evidence type="ECO:0000313" key="2">
    <source>
        <dbReference type="Proteomes" id="UP001159405"/>
    </source>
</evidence>
<evidence type="ECO:0008006" key="3">
    <source>
        <dbReference type="Google" id="ProtNLM"/>
    </source>
</evidence>
<dbReference type="InterPro" id="IPR008699">
    <property type="entry name" value="NDUFB8"/>
</dbReference>
<accession>A0ABN8PKY2</accession>
<organism evidence="1 2">
    <name type="scientific">Porites lobata</name>
    <dbReference type="NCBI Taxonomy" id="104759"/>
    <lineage>
        <taxon>Eukaryota</taxon>
        <taxon>Metazoa</taxon>
        <taxon>Cnidaria</taxon>
        <taxon>Anthozoa</taxon>
        <taxon>Hexacorallia</taxon>
        <taxon>Scleractinia</taxon>
        <taxon>Fungiina</taxon>
        <taxon>Poritidae</taxon>
        <taxon>Porites</taxon>
    </lineage>
</organism>
<proteinExistence type="predicted"/>
<reference evidence="1 2" key="1">
    <citation type="submission" date="2022-05" db="EMBL/GenBank/DDBJ databases">
        <authorList>
            <consortium name="Genoscope - CEA"/>
            <person name="William W."/>
        </authorList>
    </citation>
    <scope>NUCLEOTIDE SEQUENCE [LARGE SCALE GENOMIC DNA]</scope>
</reference>
<gene>
    <name evidence="1" type="ORF">PLOB_00043327</name>
</gene>